<dbReference type="RefSeq" id="WP_249311664.1">
    <property type="nucleotide sequence ID" value="NZ_JACRSU010000002.1"/>
</dbReference>
<evidence type="ECO:0000256" key="4">
    <source>
        <dbReference type="ARBA" id="ARBA00004669"/>
    </source>
</evidence>
<comment type="cofactor">
    <cofactor evidence="1 16">
        <name>Mg(2+)</name>
        <dbReference type="ChEBI" id="CHEBI:18420"/>
    </cofactor>
</comment>
<dbReference type="EMBL" id="JACRSU010000002">
    <property type="protein sequence ID" value="MBC8540481.1"/>
    <property type="molecule type" value="Genomic_DNA"/>
</dbReference>
<keyword evidence="19" id="KW-1185">Reference proteome</keyword>
<keyword evidence="7 16" id="KW-0963">Cytoplasm</keyword>
<dbReference type="Gene3D" id="3.40.50.2020">
    <property type="match status" value="1"/>
</dbReference>
<evidence type="ECO:0000256" key="16">
    <source>
        <dbReference type="RuleBase" id="RU364099"/>
    </source>
</evidence>
<comment type="subcellular location">
    <subcellularLocation>
        <location evidence="3 16">Cytoplasm</location>
    </subcellularLocation>
</comment>
<sequence>MNKDISKIYFSAEDIKVKITEMAKELDAVYEGEEVLFVGVLKGSLPFFVDLARCVSFPVMFDFICASSYGSSTHSSGTLKITKDLSTSVEGKNVLVVEDILDSGNTLFNLFAHLSKQNPKSLKLCCLLDKPSRRERDIKADFTGFTIPDEFVVGYGLDYAERYRELPYIGILKSEVYENR</sequence>
<dbReference type="CDD" id="cd06223">
    <property type="entry name" value="PRTases_typeI"/>
    <property type="match status" value="1"/>
</dbReference>
<keyword evidence="12 16" id="KW-0547">Nucleotide-binding</keyword>
<evidence type="ECO:0000256" key="10">
    <source>
        <dbReference type="ARBA" id="ARBA00022723"/>
    </source>
</evidence>
<dbReference type="SUPFAM" id="SSF53271">
    <property type="entry name" value="PRTase-like"/>
    <property type="match status" value="1"/>
</dbReference>
<evidence type="ECO:0000256" key="7">
    <source>
        <dbReference type="ARBA" id="ARBA00022490"/>
    </source>
</evidence>
<dbReference type="Pfam" id="PF00156">
    <property type="entry name" value="Pribosyltran"/>
    <property type="match status" value="1"/>
</dbReference>
<keyword evidence="9 16" id="KW-0808">Transferase</keyword>
<dbReference type="EC" id="2.4.2.8" evidence="16"/>
<dbReference type="AlphaFoldDB" id="A0A926DLH4"/>
<dbReference type="GO" id="GO:0004422">
    <property type="term" value="F:hypoxanthine phosphoribosyltransferase activity"/>
    <property type="evidence" value="ECO:0007669"/>
    <property type="project" value="InterPro"/>
</dbReference>
<evidence type="ECO:0000256" key="15">
    <source>
        <dbReference type="ARBA" id="ARBA00049402"/>
    </source>
</evidence>
<accession>A0A926DLH4</accession>
<evidence type="ECO:0000256" key="8">
    <source>
        <dbReference type="ARBA" id="ARBA00022676"/>
    </source>
</evidence>
<keyword evidence="11 16" id="KW-0660">Purine salvage</keyword>
<dbReference type="GO" id="GO:0046100">
    <property type="term" value="P:hypoxanthine metabolic process"/>
    <property type="evidence" value="ECO:0007669"/>
    <property type="project" value="TreeGrafter"/>
</dbReference>
<comment type="pathway">
    <text evidence="4 16">Purine metabolism; IMP biosynthesis via salvage pathway; IMP from hypoxanthine: step 1/1.</text>
</comment>
<comment type="function">
    <text evidence="2">Purine salvage pathway enzyme that catalyzes the transfer of the ribosyl-5-phosphate group from 5-phospho-alpha-D-ribose 1-diphosphate (PRPP) to the N9 position of the 6-oxopurines hypoxanthine and guanine to form the corresponding ribonucleotides IMP (inosine 5'-monophosphate) and GMP (guanosine 5'-monophosphate), with the release of PPi.</text>
</comment>
<keyword evidence="8 16" id="KW-0328">Glycosyltransferase</keyword>
<dbReference type="GO" id="GO:0052657">
    <property type="term" value="F:guanine phosphoribosyltransferase activity"/>
    <property type="evidence" value="ECO:0007669"/>
    <property type="project" value="UniProtKB-ARBA"/>
</dbReference>
<dbReference type="InterPro" id="IPR005904">
    <property type="entry name" value="Hxn_phspho_trans"/>
</dbReference>
<evidence type="ECO:0000256" key="6">
    <source>
        <dbReference type="ARBA" id="ARBA00008391"/>
    </source>
</evidence>
<dbReference type="GO" id="GO:0000166">
    <property type="term" value="F:nucleotide binding"/>
    <property type="evidence" value="ECO:0007669"/>
    <property type="project" value="UniProtKB-KW"/>
</dbReference>
<comment type="caution">
    <text evidence="18">The sequence shown here is derived from an EMBL/GenBank/DDBJ whole genome shotgun (WGS) entry which is preliminary data.</text>
</comment>
<dbReference type="InterPro" id="IPR050408">
    <property type="entry name" value="HGPRT"/>
</dbReference>
<dbReference type="GO" id="GO:0032263">
    <property type="term" value="P:GMP salvage"/>
    <property type="evidence" value="ECO:0007669"/>
    <property type="project" value="TreeGrafter"/>
</dbReference>
<evidence type="ECO:0000313" key="18">
    <source>
        <dbReference type="EMBL" id="MBC8540481.1"/>
    </source>
</evidence>
<evidence type="ECO:0000256" key="9">
    <source>
        <dbReference type="ARBA" id="ARBA00022679"/>
    </source>
</evidence>
<dbReference type="InterPro" id="IPR029057">
    <property type="entry name" value="PRTase-like"/>
</dbReference>
<comment type="pathway">
    <text evidence="5">Purine metabolism; GMP biosynthesis via salvage pathway; GMP from guanine: step 1/1.</text>
</comment>
<feature type="domain" description="Phosphoribosyltransferase" evidence="17">
    <location>
        <begin position="12"/>
        <end position="159"/>
    </location>
</feature>
<evidence type="ECO:0000256" key="13">
    <source>
        <dbReference type="ARBA" id="ARBA00022842"/>
    </source>
</evidence>
<reference evidence="18" key="1">
    <citation type="submission" date="2020-08" db="EMBL/GenBank/DDBJ databases">
        <title>Genome public.</title>
        <authorList>
            <person name="Liu C."/>
            <person name="Sun Q."/>
        </authorList>
    </citation>
    <scope>NUCLEOTIDE SEQUENCE</scope>
    <source>
        <strain evidence="18">H8</strain>
    </source>
</reference>
<protein>
    <recommendedName>
        <fullName evidence="16">Hypoxanthine phosphoribosyltransferase</fullName>
        <ecNumber evidence="16">2.4.2.8</ecNumber>
    </recommendedName>
</protein>
<evidence type="ECO:0000256" key="5">
    <source>
        <dbReference type="ARBA" id="ARBA00004676"/>
    </source>
</evidence>
<dbReference type="FunFam" id="3.40.50.2020:FF:000006">
    <property type="entry name" value="Hypoxanthine phosphoribosyltransferase"/>
    <property type="match status" value="1"/>
</dbReference>
<dbReference type="GO" id="GO:0006178">
    <property type="term" value="P:guanine salvage"/>
    <property type="evidence" value="ECO:0007669"/>
    <property type="project" value="TreeGrafter"/>
</dbReference>
<dbReference type="InterPro" id="IPR000836">
    <property type="entry name" value="PRTase_dom"/>
</dbReference>
<evidence type="ECO:0000259" key="17">
    <source>
        <dbReference type="Pfam" id="PF00156"/>
    </source>
</evidence>
<evidence type="ECO:0000256" key="3">
    <source>
        <dbReference type="ARBA" id="ARBA00004496"/>
    </source>
</evidence>
<gene>
    <name evidence="18" type="primary">hpt</name>
    <name evidence="18" type="ORF">H8698_05770</name>
</gene>
<keyword evidence="13 16" id="KW-0460">Magnesium</keyword>
<evidence type="ECO:0000256" key="11">
    <source>
        <dbReference type="ARBA" id="ARBA00022726"/>
    </source>
</evidence>
<evidence type="ECO:0000256" key="12">
    <source>
        <dbReference type="ARBA" id="ARBA00022741"/>
    </source>
</evidence>
<comment type="catalytic activity">
    <reaction evidence="14">
        <text>GMP + diphosphate = guanine + 5-phospho-alpha-D-ribose 1-diphosphate</text>
        <dbReference type="Rhea" id="RHEA:25424"/>
        <dbReference type="ChEBI" id="CHEBI:16235"/>
        <dbReference type="ChEBI" id="CHEBI:33019"/>
        <dbReference type="ChEBI" id="CHEBI:58017"/>
        <dbReference type="ChEBI" id="CHEBI:58115"/>
        <dbReference type="EC" id="2.4.2.8"/>
    </reaction>
    <physiologicalReaction direction="right-to-left" evidence="14">
        <dbReference type="Rhea" id="RHEA:25426"/>
    </physiologicalReaction>
</comment>
<proteinExistence type="inferred from homology"/>
<dbReference type="PANTHER" id="PTHR43340">
    <property type="entry name" value="HYPOXANTHINE-GUANINE PHOSPHORIBOSYLTRANSFERASE"/>
    <property type="match status" value="1"/>
</dbReference>
<keyword evidence="10 16" id="KW-0479">Metal-binding</keyword>
<comment type="similarity">
    <text evidence="6 16">Belongs to the purine/pyrimidine phosphoribosyltransferase family.</text>
</comment>
<name>A0A926DLH4_9FIRM</name>
<dbReference type="PANTHER" id="PTHR43340:SF1">
    <property type="entry name" value="HYPOXANTHINE PHOSPHORIBOSYLTRANSFERASE"/>
    <property type="match status" value="1"/>
</dbReference>
<dbReference type="GO" id="GO:0005829">
    <property type="term" value="C:cytosol"/>
    <property type="evidence" value="ECO:0007669"/>
    <property type="project" value="TreeGrafter"/>
</dbReference>
<dbReference type="GO" id="GO:0006166">
    <property type="term" value="P:purine ribonucleoside salvage"/>
    <property type="evidence" value="ECO:0007669"/>
    <property type="project" value="UniProtKB-KW"/>
</dbReference>
<dbReference type="GO" id="GO:0032264">
    <property type="term" value="P:IMP salvage"/>
    <property type="evidence" value="ECO:0007669"/>
    <property type="project" value="TreeGrafter"/>
</dbReference>
<evidence type="ECO:0000256" key="2">
    <source>
        <dbReference type="ARBA" id="ARBA00002049"/>
    </source>
</evidence>
<comment type="catalytic activity">
    <reaction evidence="15">
        <text>IMP + diphosphate = hypoxanthine + 5-phospho-alpha-D-ribose 1-diphosphate</text>
        <dbReference type="Rhea" id="RHEA:17973"/>
        <dbReference type="ChEBI" id="CHEBI:17368"/>
        <dbReference type="ChEBI" id="CHEBI:33019"/>
        <dbReference type="ChEBI" id="CHEBI:58017"/>
        <dbReference type="ChEBI" id="CHEBI:58053"/>
        <dbReference type="EC" id="2.4.2.8"/>
    </reaction>
    <physiologicalReaction direction="right-to-left" evidence="15">
        <dbReference type="Rhea" id="RHEA:17975"/>
    </physiologicalReaction>
</comment>
<organism evidence="18 19">
    <name type="scientific">Congzhengia minquanensis</name>
    <dbReference type="NCBI Taxonomy" id="2763657"/>
    <lineage>
        <taxon>Bacteria</taxon>
        <taxon>Bacillati</taxon>
        <taxon>Bacillota</taxon>
        <taxon>Clostridia</taxon>
        <taxon>Eubacteriales</taxon>
        <taxon>Oscillospiraceae</taxon>
        <taxon>Congzhengia</taxon>
    </lineage>
</organism>
<evidence type="ECO:0000256" key="14">
    <source>
        <dbReference type="ARBA" id="ARBA00048811"/>
    </source>
</evidence>
<dbReference type="NCBIfam" id="TIGR01203">
    <property type="entry name" value="HGPRTase"/>
    <property type="match status" value="1"/>
</dbReference>
<dbReference type="Proteomes" id="UP000611762">
    <property type="component" value="Unassembled WGS sequence"/>
</dbReference>
<evidence type="ECO:0000256" key="1">
    <source>
        <dbReference type="ARBA" id="ARBA00001946"/>
    </source>
</evidence>
<evidence type="ECO:0000313" key="19">
    <source>
        <dbReference type="Proteomes" id="UP000611762"/>
    </source>
</evidence>
<dbReference type="GO" id="GO:0000287">
    <property type="term" value="F:magnesium ion binding"/>
    <property type="evidence" value="ECO:0007669"/>
    <property type="project" value="TreeGrafter"/>
</dbReference>